<proteinExistence type="predicted"/>
<evidence type="ECO:0000313" key="8">
    <source>
        <dbReference type="Proteomes" id="UP000177067"/>
    </source>
</evidence>
<feature type="domain" description="Sodium/calcium exchanger membrane region" evidence="6">
    <location>
        <begin position="5"/>
        <end position="152"/>
    </location>
</feature>
<feature type="transmembrane region" description="Helical" evidence="5">
    <location>
        <begin position="273"/>
        <end position="291"/>
    </location>
</feature>
<dbReference type="EMBL" id="MFPS01000009">
    <property type="protein sequence ID" value="OGH58668.1"/>
    <property type="molecule type" value="Genomic_DNA"/>
</dbReference>
<sequence>MLIPIILIIIGLTILIIGGELVVRGSASIAKKLGVKPIVIGLTVVAFGTSAPELVVNIFSALRGTPDIAIGNVVGSNIANILLILGICALIRPLKVSIGTVWKEVPLALLAVILILFLGNDAFTDGMNFNLLSRTDGFALIAFFIIFLYYTFGISKVENKGSEEIAKYSWTISILLTLLGFAGLVLGGKLLIDNAIILATIAGMSEALIGLTIVAIGTSLPELVTSLIAVRHGHDDIAIGNIVGSNIFNIFWILGLTATLLPLPFNPAVNLDIAINIFATLLLFIFMFIHSRHKLNRWQGGLMLLSYIAYIIYLIYRG</sequence>
<feature type="transmembrane region" description="Helical" evidence="5">
    <location>
        <begin position="101"/>
        <end position="118"/>
    </location>
</feature>
<evidence type="ECO:0000256" key="2">
    <source>
        <dbReference type="ARBA" id="ARBA00022692"/>
    </source>
</evidence>
<feature type="transmembrane region" description="Helical" evidence="5">
    <location>
        <begin position="39"/>
        <end position="62"/>
    </location>
</feature>
<dbReference type="InterPro" id="IPR004481">
    <property type="entry name" value="K/Na/Ca-exchanger"/>
</dbReference>
<evidence type="ECO:0000313" key="7">
    <source>
        <dbReference type="EMBL" id="OGH58668.1"/>
    </source>
</evidence>
<feature type="transmembrane region" description="Helical" evidence="5">
    <location>
        <begin position="68"/>
        <end position="89"/>
    </location>
</feature>
<dbReference type="InterPro" id="IPR004837">
    <property type="entry name" value="NaCa_Exmemb"/>
</dbReference>
<keyword evidence="2 5" id="KW-0812">Transmembrane</keyword>
<comment type="subcellular location">
    <subcellularLocation>
        <location evidence="1">Membrane</location>
        <topology evidence="1">Multi-pass membrane protein</topology>
    </subcellularLocation>
</comment>
<dbReference type="Gene3D" id="1.20.1420.30">
    <property type="entry name" value="NCX, central ion-binding region"/>
    <property type="match status" value="1"/>
</dbReference>
<dbReference type="AlphaFoldDB" id="A0A1F6LGT4"/>
<comment type="caution">
    <text evidence="7">The sequence shown here is derived from an EMBL/GenBank/DDBJ whole genome shotgun (WGS) entry which is preliminary data.</text>
</comment>
<feature type="transmembrane region" description="Helical" evidence="5">
    <location>
        <begin position="298"/>
        <end position="316"/>
    </location>
</feature>
<name>A0A1F6LGT4_9BACT</name>
<feature type="transmembrane region" description="Helical" evidence="5">
    <location>
        <begin position="194"/>
        <end position="216"/>
    </location>
</feature>
<dbReference type="GO" id="GO:0006874">
    <property type="term" value="P:intracellular calcium ion homeostasis"/>
    <property type="evidence" value="ECO:0007669"/>
    <property type="project" value="TreeGrafter"/>
</dbReference>
<keyword evidence="4 5" id="KW-0472">Membrane</keyword>
<dbReference type="Pfam" id="PF01699">
    <property type="entry name" value="Na_Ca_ex"/>
    <property type="match status" value="2"/>
</dbReference>
<evidence type="ECO:0000256" key="4">
    <source>
        <dbReference type="ARBA" id="ARBA00023136"/>
    </source>
</evidence>
<reference evidence="7 8" key="1">
    <citation type="journal article" date="2016" name="Nat. Commun.">
        <title>Thousands of microbial genomes shed light on interconnected biogeochemical processes in an aquifer system.</title>
        <authorList>
            <person name="Anantharaman K."/>
            <person name="Brown C.T."/>
            <person name="Hug L.A."/>
            <person name="Sharon I."/>
            <person name="Castelle C.J."/>
            <person name="Probst A.J."/>
            <person name="Thomas B.C."/>
            <person name="Singh A."/>
            <person name="Wilkins M.J."/>
            <person name="Karaoz U."/>
            <person name="Brodie E.L."/>
            <person name="Williams K.H."/>
            <person name="Hubbard S.S."/>
            <person name="Banfield J.F."/>
        </authorList>
    </citation>
    <scope>NUCLEOTIDE SEQUENCE [LARGE SCALE GENOMIC DNA]</scope>
</reference>
<feature type="transmembrane region" description="Helical" evidence="5">
    <location>
        <begin position="6"/>
        <end position="27"/>
    </location>
</feature>
<protein>
    <submittedName>
        <fullName evidence="7">Sodium:proton exchanger</fullName>
    </submittedName>
</protein>
<evidence type="ECO:0000256" key="5">
    <source>
        <dbReference type="SAM" id="Phobius"/>
    </source>
</evidence>
<organism evidence="7 8">
    <name type="scientific">Candidatus Magasanikbacteria bacterium RIFCSPHIGHO2_01_FULL_33_34</name>
    <dbReference type="NCBI Taxonomy" id="1798671"/>
    <lineage>
        <taxon>Bacteria</taxon>
        <taxon>Candidatus Magasanikiibacteriota</taxon>
    </lineage>
</organism>
<feature type="domain" description="Sodium/calcium exchanger membrane region" evidence="6">
    <location>
        <begin position="173"/>
        <end position="315"/>
    </location>
</feature>
<feature type="transmembrane region" description="Helical" evidence="5">
    <location>
        <begin position="237"/>
        <end position="261"/>
    </location>
</feature>
<evidence type="ECO:0000259" key="6">
    <source>
        <dbReference type="Pfam" id="PF01699"/>
    </source>
</evidence>
<feature type="transmembrane region" description="Helical" evidence="5">
    <location>
        <begin position="138"/>
        <end position="157"/>
    </location>
</feature>
<gene>
    <name evidence="7" type="ORF">A2725_03145</name>
</gene>
<dbReference type="GO" id="GO:0005886">
    <property type="term" value="C:plasma membrane"/>
    <property type="evidence" value="ECO:0007669"/>
    <property type="project" value="TreeGrafter"/>
</dbReference>
<dbReference type="Proteomes" id="UP000177067">
    <property type="component" value="Unassembled WGS sequence"/>
</dbReference>
<dbReference type="GO" id="GO:0005262">
    <property type="term" value="F:calcium channel activity"/>
    <property type="evidence" value="ECO:0007669"/>
    <property type="project" value="TreeGrafter"/>
</dbReference>
<dbReference type="InterPro" id="IPR044880">
    <property type="entry name" value="NCX_ion-bd_dom_sf"/>
</dbReference>
<feature type="transmembrane region" description="Helical" evidence="5">
    <location>
        <begin position="169"/>
        <end position="188"/>
    </location>
</feature>
<dbReference type="GO" id="GO:0008273">
    <property type="term" value="F:calcium, potassium:sodium antiporter activity"/>
    <property type="evidence" value="ECO:0007669"/>
    <property type="project" value="TreeGrafter"/>
</dbReference>
<evidence type="ECO:0000256" key="3">
    <source>
        <dbReference type="ARBA" id="ARBA00022989"/>
    </source>
</evidence>
<accession>A0A1F6LGT4</accession>
<keyword evidence="3 5" id="KW-1133">Transmembrane helix</keyword>
<dbReference type="PANTHER" id="PTHR10846:SF8">
    <property type="entry name" value="INNER MEMBRANE PROTEIN YRBG"/>
    <property type="match status" value="1"/>
</dbReference>
<dbReference type="NCBIfam" id="TIGR00367">
    <property type="entry name" value="calcium/sodium antiporter"/>
    <property type="match status" value="1"/>
</dbReference>
<dbReference type="PANTHER" id="PTHR10846">
    <property type="entry name" value="SODIUM/POTASSIUM/CALCIUM EXCHANGER"/>
    <property type="match status" value="1"/>
</dbReference>
<evidence type="ECO:0000256" key="1">
    <source>
        <dbReference type="ARBA" id="ARBA00004141"/>
    </source>
</evidence>